<organism evidence="1 2">
    <name type="scientific">Cervus elaphus hippelaphus</name>
    <name type="common">European red deer</name>
    <dbReference type="NCBI Taxonomy" id="46360"/>
    <lineage>
        <taxon>Eukaryota</taxon>
        <taxon>Metazoa</taxon>
        <taxon>Chordata</taxon>
        <taxon>Craniata</taxon>
        <taxon>Vertebrata</taxon>
        <taxon>Euteleostomi</taxon>
        <taxon>Mammalia</taxon>
        <taxon>Eutheria</taxon>
        <taxon>Laurasiatheria</taxon>
        <taxon>Artiodactyla</taxon>
        <taxon>Ruminantia</taxon>
        <taxon>Pecora</taxon>
        <taxon>Cervidae</taxon>
        <taxon>Cervinae</taxon>
        <taxon>Cervus</taxon>
    </lineage>
</organism>
<gene>
    <name evidence="1" type="ORF">Celaphus_00012879</name>
</gene>
<proteinExistence type="predicted"/>
<dbReference type="AlphaFoldDB" id="A0A212CJX4"/>
<dbReference type="EMBL" id="MKHE01000019">
    <property type="protein sequence ID" value="OWK06192.1"/>
    <property type="molecule type" value="Genomic_DNA"/>
</dbReference>
<name>A0A212CJX4_CEREH</name>
<dbReference type="Proteomes" id="UP000242450">
    <property type="component" value="Chromosome 19"/>
</dbReference>
<reference evidence="1 2" key="1">
    <citation type="journal article" date="2018" name="Mol. Genet. Genomics">
        <title>The red deer Cervus elaphus genome CerEla1.0: sequencing, annotating, genes, and chromosomes.</title>
        <authorList>
            <person name="Bana N.A."/>
            <person name="Nyiri A."/>
            <person name="Nagy J."/>
            <person name="Frank K."/>
            <person name="Nagy T."/>
            <person name="Steger V."/>
            <person name="Schiller M."/>
            <person name="Lakatos P."/>
            <person name="Sugar L."/>
            <person name="Horn P."/>
            <person name="Barta E."/>
            <person name="Orosz L."/>
        </authorList>
    </citation>
    <scope>NUCLEOTIDE SEQUENCE [LARGE SCALE GENOMIC DNA]</scope>
    <source>
        <strain evidence="1">Hungarian</strain>
    </source>
</reference>
<protein>
    <submittedName>
        <fullName evidence="1">Uncharacterized protein</fullName>
    </submittedName>
</protein>
<comment type="caution">
    <text evidence="1">The sequence shown here is derived from an EMBL/GenBank/DDBJ whole genome shotgun (WGS) entry which is preliminary data.</text>
</comment>
<sequence>MDYGHTRYHMRRWCRVVCVARCELSLYLGPHKGAQPGPPPCRRALQQRHRWGLSNGSGSPLAHSCGLPLGGACELSATSLPALVSSRLDQRHF</sequence>
<keyword evidence="2" id="KW-1185">Reference proteome</keyword>
<accession>A0A212CJX4</accession>
<evidence type="ECO:0000313" key="2">
    <source>
        <dbReference type="Proteomes" id="UP000242450"/>
    </source>
</evidence>
<evidence type="ECO:0000313" key="1">
    <source>
        <dbReference type="EMBL" id="OWK06192.1"/>
    </source>
</evidence>